<proteinExistence type="predicted"/>
<evidence type="ECO:0000256" key="1">
    <source>
        <dbReference type="SAM" id="MobiDB-lite"/>
    </source>
</evidence>
<dbReference type="Proteomes" id="UP001369815">
    <property type="component" value="Unassembled WGS sequence"/>
</dbReference>
<evidence type="ECO:0000313" key="2">
    <source>
        <dbReference type="EMBL" id="KAK6955013.1"/>
    </source>
</evidence>
<feature type="region of interest" description="Disordered" evidence="1">
    <location>
        <begin position="157"/>
        <end position="184"/>
    </location>
</feature>
<feature type="region of interest" description="Disordered" evidence="1">
    <location>
        <begin position="243"/>
        <end position="285"/>
    </location>
</feature>
<comment type="caution">
    <text evidence="2">The sequence shown here is derived from an EMBL/GenBank/DDBJ whole genome shotgun (WGS) entry which is preliminary data.</text>
</comment>
<gene>
    <name evidence="2" type="ORF">Daesc_002643</name>
</gene>
<keyword evidence="3" id="KW-1185">Reference proteome</keyword>
<accession>A0AAX6MRF2</accession>
<feature type="compositionally biased region" description="Basic and acidic residues" evidence="1">
    <location>
        <begin position="251"/>
        <end position="263"/>
    </location>
</feature>
<dbReference type="EMBL" id="JBANMG010000003">
    <property type="protein sequence ID" value="KAK6955013.1"/>
    <property type="molecule type" value="Genomic_DNA"/>
</dbReference>
<organism evidence="2 3">
    <name type="scientific">Daldinia eschscholtzii</name>
    <dbReference type="NCBI Taxonomy" id="292717"/>
    <lineage>
        <taxon>Eukaryota</taxon>
        <taxon>Fungi</taxon>
        <taxon>Dikarya</taxon>
        <taxon>Ascomycota</taxon>
        <taxon>Pezizomycotina</taxon>
        <taxon>Sordariomycetes</taxon>
        <taxon>Xylariomycetidae</taxon>
        <taxon>Xylariales</taxon>
        <taxon>Hypoxylaceae</taxon>
        <taxon>Daldinia</taxon>
    </lineage>
</organism>
<feature type="compositionally biased region" description="Basic and acidic residues" evidence="1">
    <location>
        <begin position="113"/>
        <end position="125"/>
    </location>
</feature>
<name>A0AAX6MRF2_9PEZI</name>
<feature type="compositionally biased region" description="Polar residues" evidence="1">
    <location>
        <begin position="64"/>
        <end position="74"/>
    </location>
</feature>
<evidence type="ECO:0000313" key="3">
    <source>
        <dbReference type="Proteomes" id="UP001369815"/>
    </source>
</evidence>
<feature type="region of interest" description="Disordered" evidence="1">
    <location>
        <begin position="1"/>
        <end position="127"/>
    </location>
</feature>
<protein>
    <recommendedName>
        <fullName evidence="4">Glycine zipper 2TM domain-containing protein</fullName>
    </recommendedName>
</protein>
<sequence>MSRYDDSRSRGRSSHHRDRSPGYTYSGGDYPISYEEARQLANATKPAYDESPPPKQLTYEPYPSRSSSNLQIPESRSRPRSIPAGDYRRSSRGRKKERSHDRDSDSDSEYSDEERTRTPIDKARNFVDNNFSNSTAGLGIGVLGALVGGLAAREAVDATSKSSNNNGGGGHHHHHETTTPDQKRKQLIGTVVGAAVGALGANAVEKQLEKRREKDRIEQEEWERKFRPERDVIERREVIARPRGNSGSSWRQRDYWDDRDRDYNNNNYNGNHYRSRSRGREREVDTEARSWRNVEDWLNDERNDNTGPRSSGRRSVDGDYRY</sequence>
<feature type="region of interest" description="Disordered" evidence="1">
    <location>
        <begin position="299"/>
        <end position="322"/>
    </location>
</feature>
<dbReference type="AlphaFoldDB" id="A0AAX6MRF2"/>
<reference evidence="2 3" key="1">
    <citation type="journal article" date="2024" name="Front Chem Biol">
        <title>Unveiling the potential of Daldinia eschscholtzii MFLUCC 19-0629 through bioactivity and bioinformatics studies for enhanced sustainable agriculture production.</title>
        <authorList>
            <person name="Brooks S."/>
            <person name="Weaver J.A."/>
            <person name="Klomchit A."/>
            <person name="Alharthi S.A."/>
            <person name="Onlamun T."/>
            <person name="Nurani R."/>
            <person name="Vong T.K."/>
            <person name="Alberti F."/>
            <person name="Greco C."/>
        </authorList>
    </citation>
    <scope>NUCLEOTIDE SEQUENCE [LARGE SCALE GENOMIC DNA]</scope>
    <source>
        <strain evidence="2">MFLUCC 19-0629</strain>
    </source>
</reference>
<evidence type="ECO:0008006" key="4">
    <source>
        <dbReference type="Google" id="ProtNLM"/>
    </source>
</evidence>